<dbReference type="PANTHER" id="PTHR36395:SF1">
    <property type="entry name" value="RING-H2 ZINC FINGER PROTEIN"/>
    <property type="match status" value="1"/>
</dbReference>
<keyword evidence="3" id="KW-1185">Reference proteome</keyword>
<proteinExistence type="predicted"/>
<feature type="compositionally biased region" description="Low complexity" evidence="1">
    <location>
        <begin position="75"/>
        <end position="93"/>
    </location>
</feature>
<dbReference type="PANTHER" id="PTHR36395">
    <property type="entry name" value="RING-H2 ZINC FINGER PROTEIN"/>
    <property type="match status" value="1"/>
</dbReference>
<organism evidence="2">
    <name type="scientific">Spirodela intermedia</name>
    <name type="common">Intermediate duckweed</name>
    <dbReference type="NCBI Taxonomy" id="51605"/>
    <lineage>
        <taxon>Eukaryota</taxon>
        <taxon>Viridiplantae</taxon>
        <taxon>Streptophyta</taxon>
        <taxon>Embryophyta</taxon>
        <taxon>Tracheophyta</taxon>
        <taxon>Spermatophyta</taxon>
        <taxon>Magnoliopsida</taxon>
        <taxon>Liliopsida</taxon>
        <taxon>Araceae</taxon>
        <taxon>Lemnoideae</taxon>
        <taxon>Spirodela</taxon>
    </lineage>
</organism>
<sequence>MTPPRCGAAITNALLASLNPSPSSSSHPLPSTDANPLLAVAISLVFLFRNFSPWPNSAPSSFRPMSARKTRGTKASPATRSPSTSPPSTTARTALAFSSAESLSEWLRPRLPAESFASWGIKPGTKTVHNLWLEVSLGETSLLLQATDGREDRGIDPSIHRQEQLGLAPDLSLLRTVQVASVQIRNARGELLVETHQLLSDGTIRSRRRPLSEKMKPSESVEEATSRAIREELGEAAVVRIVPGSYRTRVEERPSASYPGLPARYVLHLVDAEVEGVPQEGEFSTEESGESGYPQGALFVQRHFWKWIPNDAARDAE</sequence>
<dbReference type="Proteomes" id="UP001189122">
    <property type="component" value="Unassembled WGS sequence"/>
</dbReference>
<feature type="region of interest" description="Disordered" evidence="1">
    <location>
        <begin position="58"/>
        <end position="93"/>
    </location>
</feature>
<protein>
    <submittedName>
        <fullName evidence="2">Uncharacterized protein</fullName>
    </submittedName>
</protein>
<dbReference type="EMBL" id="LR743589">
    <property type="protein sequence ID" value="CAA2616413.1"/>
    <property type="molecule type" value="Genomic_DNA"/>
</dbReference>
<gene>
    <name evidence="2" type="ORF">SI7747_02002634</name>
</gene>
<evidence type="ECO:0000313" key="3">
    <source>
        <dbReference type="Proteomes" id="UP001189122"/>
    </source>
</evidence>
<dbReference type="EMBL" id="CACRZD030000002">
    <property type="protein sequence ID" value="CAA6656094.1"/>
    <property type="molecule type" value="Genomic_DNA"/>
</dbReference>
<evidence type="ECO:0000256" key="1">
    <source>
        <dbReference type="SAM" id="MobiDB-lite"/>
    </source>
</evidence>
<dbReference type="AlphaFoldDB" id="A0A7I8IFM1"/>
<evidence type="ECO:0000313" key="2">
    <source>
        <dbReference type="EMBL" id="CAA2616413.1"/>
    </source>
</evidence>
<accession>A0A7I8IFM1</accession>
<reference evidence="2 3" key="1">
    <citation type="submission" date="2019-12" db="EMBL/GenBank/DDBJ databases">
        <authorList>
            <person name="Scholz U."/>
            <person name="Mascher M."/>
            <person name="Fiebig A."/>
        </authorList>
    </citation>
    <scope>NUCLEOTIDE SEQUENCE</scope>
</reference>
<name>A0A7I8IFM1_SPIIN</name>